<accession>A0ABQ9Y5N9</accession>
<sequence>MTLTPRVIQSRAGTKKTQLSVDIPTIDPDCVSLLKKYSRQDLSFEDESQLFNSLVSLIKAQYPFDDALQDNIVYFLTRLEYHLGGSKSRSHYLTYLVPDGKGTSSGFIDSMITLLSSPHTKIVAAALSYSTHIFYGLSPSIRLRFLNNYSLSSFITLIHPHSLPIAAHSALHNDAVHFIEVCLALANPGSYSSSFTSVVEQHNCSELIFHKVLVPSSQYLHYLCQNRHILSGDLLNYFVLLLGRLRLIGPYHIPTLQFVLSPQINLTNHSFLLTVENESVHTNYLAYIRYSLEERGVKYPEMVARSRKQIRQALMAGGFEDRFEQALRSNKVRDRDEWYSFNCISIARFLGLNARIMLTLGTRHE</sequence>
<protein>
    <submittedName>
        <fullName evidence="1">Uncharacterized protein</fullName>
    </submittedName>
</protein>
<gene>
    <name evidence="1" type="ORF">BLNAU_5867</name>
</gene>
<reference evidence="1 2" key="1">
    <citation type="journal article" date="2022" name="bioRxiv">
        <title>Genomics of Preaxostyla Flagellates Illuminates Evolutionary Transitions and the Path Towards Mitochondrial Loss.</title>
        <authorList>
            <person name="Novak L.V.F."/>
            <person name="Treitli S.C."/>
            <person name="Pyrih J."/>
            <person name="Halakuc P."/>
            <person name="Pipaliya S.V."/>
            <person name="Vacek V."/>
            <person name="Brzon O."/>
            <person name="Soukal P."/>
            <person name="Eme L."/>
            <person name="Dacks J.B."/>
            <person name="Karnkowska A."/>
            <person name="Elias M."/>
            <person name="Hampl V."/>
        </authorList>
    </citation>
    <scope>NUCLEOTIDE SEQUENCE [LARGE SCALE GENOMIC DNA]</scope>
    <source>
        <strain evidence="1">NAU3</strain>
        <tissue evidence="1">Gut</tissue>
    </source>
</reference>
<evidence type="ECO:0000313" key="2">
    <source>
        <dbReference type="Proteomes" id="UP001281761"/>
    </source>
</evidence>
<dbReference type="EMBL" id="JARBJD010000032">
    <property type="protein sequence ID" value="KAK2959072.1"/>
    <property type="molecule type" value="Genomic_DNA"/>
</dbReference>
<comment type="caution">
    <text evidence="1">The sequence shown here is derived from an EMBL/GenBank/DDBJ whole genome shotgun (WGS) entry which is preliminary data.</text>
</comment>
<evidence type="ECO:0000313" key="1">
    <source>
        <dbReference type="EMBL" id="KAK2959072.1"/>
    </source>
</evidence>
<name>A0ABQ9Y5N9_9EUKA</name>
<proteinExistence type="predicted"/>
<dbReference type="Proteomes" id="UP001281761">
    <property type="component" value="Unassembled WGS sequence"/>
</dbReference>
<keyword evidence="2" id="KW-1185">Reference proteome</keyword>
<organism evidence="1 2">
    <name type="scientific">Blattamonas nauphoetae</name>
    <dbReference type="NCBI Taxonomy" id="2049346"/>
    <lineage>
        <taxon>Eukaryota</taxon>
        <taxon>Metamonada</taxon>
        <taxon>Preaxostyla</taxon>
        <taxon>Oxymonadida</taxon>
        <taxon>Blattamonas</taxon>
    </lineage>
</organism>